<organism evidence="1 2">
    <name type="scientific">Niabella ginsengisoli</name>
    <dbReference type="NCBI Taxonomy" id="522298"/>
    <lineage>
        <taxon>Bacteria</taxon>
        <taxon>Pseudomonadati</taxon>
        <taxon>Bacteroidota</taxon>
        <taxon>Chitinophagia</taxon>
        <taxon>Chitinophagales</taxon>
        <taxon>Chitinophagaceae</taxon>
        <taxon>Niabella</taxon>
    </lineage>
</organism>
<comment type="caution">
    <text evidence="1">The sequence shown here is derived from an EMBL/GenBank/DDBJ whole genome shotgun (WGS) entry which is preliminary data.</text>
</comment>
<dbReference type="InterPro" id="IPR008979">
    <property type="entry name" value="Galactose-bd-like_sf"/>
</dbReference>
<keyword evidence="2" id="KW-1185">Reference proteome</keyword>
<dbReference type="EMBL" id="JAKWBL010000005">
    <property type="protein sequence ID" value="MCH5600942.1"/>
    <property type="molecule type" value="Genomic_DNA"/>
</dbReference>
<sequence length="148" mass="16628">MPAGYENLAFNTSIAASSTANEDKFSADKANDYSLETWWIAGDSVAELEMQLPEHLPFNRLSIFEYSENKALSDGFSTIRTYHIKEYEIEIFNKNKWETIYVGDQVGACKIIQLPEYKTASAIKLKITKAQGKPGICLFAVSNTQSKK</sequence>
<gene>
    <name evidence="1" type="ORF">MKP09_25025</name>
</gene>
<dbReference type="Gene3D" id="2.60.120.260">
    <property type="entry name" value="Galactose-binding domain-like"/>
    <property type="match status" value="1"/>
</dbReference>
<dbReference type="RefSeq" id="WP_240833462.1">
    <property type="nucleotide sequence ID" value="NZ_JAKWBL010000005.1"/>
</dbReference>
<proteinExistence type="predicted"/>
<accession>A0ABS9SRC1</accession>
<evidence type="ECO:0000313" key="1">
    <source>
        <dbReference type="EMBL" id="MCH5600942.1"/>
    </source>
</evidence>
<dbReference type="SUPFAM" id="SSF49785">
    <property type="entry name" value="Galactose-binding domain-like"/>
    <property type="match status" value="1"/>
</dbReference>
<reference evidence="1 2" key="1">
    <citation type="submission" date="2022-02" db="EMBL/GenBank/DDBJ databases">
        <authorList>
            <person name="Min J."/>
        </authorList>
    </citation>
    <scope>NUCLEOTIDE SEQUENCE [LARGE SCALE GENOMIC DNA]</scope>
    <source>
        <strain evidence="1 2">GR10-1</strain>
    </source>
</reference>
<dbReference type="Proteomes" id="UP001202248">
    <property type="component" value="Unassembled WGS sequence"/>
</dbReference>
<protein>
    <submittedName>
        <fullName evidence="1">Discoidin domain-containing protein</fullName>
    </submittedName>
</protein>
<evidence type="ECO:0000313" key="2">
    <source>
        <dbReference type="Proteomes" id="UP001202248"/>
    </source>
</evidence>
<name>A0ABS9SRC1_9BACT</name>